<dbReference type="SUPFAM" id="SSF52317">
    <property type="entry name" value="Class I glutamine amidotransferase-like"/>
    <property type="match status" value="1"/>
</dbReference>
<evidence type="ECO:0000313" key="3">
    <source>
        <dbReference type="Proteomes" id="UP000255335"/>
    </source>
</evidence>
<sequence>MKNVMVPIARGFEEIELVSVVDILRRAGVRVVLASLDSHKRVLGAHNIVIEADNALPEFDSEDFDAIILAGGYNGMQNLANNELVTLWLKQFESSQKLIAAICASPIVLDKAGVLKGDFTCYPGCESQINMENKHKKSSAVVKNGNIITSTGPATAVVFALELVKELCGEAKAKELYDELQMPTLSEFLHTSA</sequence>
<evidence type="ECO:0000259" key="1">
    <source>
        <dbReference type="Pfam" id="PF01965"/>
    </source>
</evidence>
<accession>A0A377JPI0</accession>
<dbReference type="EMBL" id="UGHZ01000001">
    <property type="protein sequence ID" value="STP09493.1"/>
    <property type="molecule type" value="Genomic_DNA"/>
</dbReference>
<dbReference type="AlphaFoldDB" id="A0A377JPI0"/>
<name>A0A377JPI0_9HELI</name>
<dbReference type="InterPro" id="IPR050325">
    <property type="entry name" value="Prot/Nucl_acid_deglycase"/>
</dbReference>
<dbReference type="RefSeq" id="WP_115026182.1">
    <property type="nucleotide sequence ID" value="NZ_UGHZ01000001.1"/>
</dbReference>
<dbReference type="InterPro" id="IPR002818">
    <property type="entry name" value="DJ-1/PfpI"/>
</dbReference>
<dbReference type="Proteomes" id="UP000255335">
    <property type="component" value="Unassembled WGS sequence"/>
</dbReference>
<dbReference type="GO" id="GO:0005737">
    <property type="term" value="C:cytoplasm"/>
    <property type="evidence" value="ECO:0007669"/>
    <property type="project" value="TreeGrafter"/>
</dbReference>
<organism evidence="2 3">
    <name type="scientific">Helicobacter cinaedi</name>
    <dbReference type="NCBI Taxonomy" id="213"/>
    <lineage>
        <taxon>Bacteria</taxon>
        <taxon>Pseudomonadati</taxon>
        <taxon>Campylobacterota</taxon>
        <taxon>Epsilonproteobacteria</taxon>
        <taxon>Campylobacterales</taxon>
        <taxon>Helicobacteraceae</taxon>
        <taxon>Helicobacter</taxon>
    </lineage>
</organism>
<proteinExistence type="predicted"/>
<gene>
    <name evidence="2" type="primary">yajL</name>
    <name evidence="2" type="ORF">NCTC12221_00937</name>
</gene>
<dbReference type="PANTHER" id="PTHR48094">
    <property type="entry name" value="PROTEIN/NUCLEIC ACID DEGLYCASE DJ-1-RELATED"/>
    <property type="match status" value="1"/>
</dbReference>
<dbReference type="PANTHER" id="PTHR48094:SF12">
    <property type="entry name" value="PARKINSON DISEASE PROTEIN 7 HOMOLOG"/>
    <property type="match status" value="1"/>
</dbReference>
<dbReference type="Gene3D" id="3.40.50.880">
    <property type="match status" value="1"/>
</dbReference>
<reference evidence="2 3" key="1">
    <citation type="submission" date="2018-06" db="EMBL/GenBank/DDBJ databases">
        <authorList>
            <consortium name="Pathogen Informatics"/>
            <person name="Doyle S."/>
        </authorList>
    </citation>
    <scope>NUCLEOTIDE SEQUENCE [LARGE SCALE GENOMIC DNA]</scope>
    <source>
        <strain evidence="2 3">NCTC12221</strain>
    </source>
</reference>
<evidence type="ECO:0000313" key="2">
    <source>
        <dbReference type="EMBL" id="STP09493.1"/>
    </source>
</evidence>
<dbReference type="NCBIfam" id="TIGR01383">
    <property type="entry name" value="not_thiJ"/>
    <property type="match status" value="1"/>
</dbReference>
<dbReference type="InterPro" id="IPR029062">
    <property type="entry name" value="Class_I_gatase-like"/>
</dbReference>
<protein>
    <submittedName>
        <fullName evidence="2">ThiJ/PfpI family protein</fullName>
    </submittedName>
</protein>
<dbReference type="InterPro" id="IPR006287">
    <property type="entry name" value="DJ-1"/>
</dbReference>
<feature type="domain" description="DJ-1/PfpI" evidence="1">
    <location>
        <begin position="2"/>
        <end position="166"/>
    </location>
</feature>
<dbReference type="Pfam" id="PF01965">
    <property type="entry name" value="DJ-1_PfpI"/>
    <property type="match status" value="1"/>
</dbReference>
<dbReference type="CDD" id="cd03135">
    <property type="entry name" value="GATase1_DJ-1"/>
    <property type="match status" value="1"/>
</dbReference>